<gene>
    <name evidence="6" type="ORF">SAMN05444955_106204</name>
</gene>
<dbReference type="InterPro" id="IPR038501">
    <property type="entry name" value="Spore_GerAC_C_sf"/>
</dbReference>
<dbReference type="PANTHER" id="PTHR22550:SF5">
    <property type="entry name" value="LEUCINE ZIPPER PROTEIN 4"/>
    <property type="match status" value="1"/>
</dbReference>
<evidence type="ECO:0000259" key="5">
    <source>
        <dbReference type="Pfam" id="PF05504"/>
    </source>
</evidence>
<dbReference type="AlphaFoldDB" id="A0A1H8E9A6"/>
<protein>
    <submittedName>
        <fullName evidence="6">Germination protein, Ger(X)C family</fullName>
    </submittedName>
</protein>
<dbReference type="Pfam" id="PF03323">
    <property type="entry name" value="GerA"/>
    <property type="match status" value="1"/>
</dbReference>
<evidence type="ECO:0000256" key="4">
    <source>
        <dbReference type="SAM" id="Phobius"/>
    </source>
</evidence>
<dbReference type="PANTHER" id="PTHR22550">
    <property type="entry name" value="SPORE GERMINATION PROTEIN"/>
    <property type="match status" value="1"/>
</dbReference>
<keyword evidence="4" id="KW-1133">Transmembrane helix</keyword>
<feature type="transmembrane region" description="Helical" evidence="4">
    <location>
        <begin position="411"/>
        <end position="431"/>
    </location>
</feature>
<comment type="similarity">
    <text evidence="1">Belongs to the GerABKA family.</text>
</comment>
<dbReference type="EMBL" id="FOCQ01000006">
    <property type="protein sequence ID" value="SEN16085.1"/>
    <property type="molecule type" value="Genomic_DNA"/>
</dbReference>
<dbReference type="STRING" id="1173111.SAMN05444955_106204"/>
<feature type="transmembrane region" description="Helical" evidence="4">
    <location>
        <begin position="443"/>
        <end position="471"/>
    </location>
</feature>
<dbReference type="OrthoDB" id="1726708at2"/>
<evidence type="ECO:0000256" key="2">
    <source>
        <dbReference type="ARBA" id="ARBA00023136"/>
    </source>
</evidence>
<organism evidence="6 7">
    <name type="scientific">Lihuaxuella thermophila</name>
    <dbReference type="NCBI Taxonomy" id="1173111"/>
    <lineage>
        <taxon>Bacteria</taxon>
        <taxon>Bacillati</taxon>
        <taxon>Bacillota</taxon>
        <taxon>Bacilli</taxon>
        <taxon>Bacillales</taxon>
        <taxon>Thermoactinomycetaceae</taxon>
        <taxon>Lihuaxuella</taxon>
    </lineage>
</organism>
<dbReference type="Pfam" id="PF05504">
    <property type="entry name" value="Spore_GerAC"/>
    <property type="match status" value="1"/>
</dbReference>
<dbReference type="Gene3D" id="3.30.300.210">
    <property type="entry name" value="Nutrient germinant receptor protein C, domain 3"/>
    <property type="match status" value="1"/>
</dbReference>
<dbReference type="InterPro" id="IPR046953">
    <property type="entry name" value="Spore_GerAC-like_C"/>
</dbReference>
<keyword evidence="7" id="KW-1185">Reference proteome</keyword>
<dbReference type="InterPro" id="IPR004995">
    <property type="entry name" value="Spore_Ger"/>
</dbReference>
<evidence type="ECO:0000313" key="6">
    <source>
        <dbReference type="EMBL" id="SEN16085.1"/>
    </source>
</evidence>
<dbReference type="RefSeq" id="WP_089967415.1">
    <property type="nucleotide sequence ID" value="NZ_FOCQ01000006.1"/>
</dbReference>
<feature type="domain" description="Spore germination GerAC-like C-terminal" evidence="5">
    <location>
        <begin position="498"/>
        <end position="662"/>
    </location>
</feature>
<evidence type="ECO:0000256" key="1">
    <source>
        <dbReference type="ARBA" id="ARBA00005278"/>
    </source>
</evidence>
<accession>A0A1H8E9A6</accession>
<feature type="region of interest" description="Disordered" evidence="3">
    <location>
        <begin position="1"/>
        <end position="28"/>
    </location>
</feature>
<name>A0A1H8E9A6_9BACL</name>
<feature type="compositionally biased region" description="Basic and acidic residues" evidence="3">
    <location>
        <begin position="17"/>
        <end position="28"/>
    </location>
</feature>
<keyword evidence="4" id="KW-0812">Transmembrane</keyword>
<dbReference type="GO" id="GO:0009847">
    <property type="term" value="P:spore germination"/>
    <property type="evidence" value="ECO:0007669"/>
    <property type="project" value="InterPro"/>
</dbReference>
<dbReference type="InterPro" id="IPR050768">
    <property type="entry name" value="UPF0353/GerABKA_families"/>
</dbReference>
<reference evidence="6 7" key="1">
    <citation type="submission" date="2016-10" db="EMBL/GenBank/DDBJ databases">
        <authorList>
            <person name="de Groot N.N."/>
        </authorList>
    </citation>
    <scope>NUCLEOTIDE SEQUENCE [LARGE SCALE GENOMIC DNA]</scope>
    <source>
        <strain evidence="6 7">DSM 46701</strain>
    </source>
</reference>
<evidence type="ECO:0000256" key="3">
    <source>
        <dbReference type="SAM" id="MobiDB-lite"/>
    </source>
</evidence>
<feature type="transmembrane region" description="Helical" evidence="4">
    <location>
        <begin position="321"/>
        <end position="343"/>
    </location>
</feature>
<dbReference type="GO" id="GO:0016020">
    <property type="term" value="C:membrane"/>
    <property type="evidence" value="ECO:0007669"/>
    <property type="project" value="InterPro"/>
</dbReference>
<sequence length="679" mass="75390">MKDGESAMRRLRIRGKKQSEETAKPTEKKTEFALFSGLEENMNKIREEFGGSPDCIIRTFEPGCSPGIQVALVYIESLVNRDTIHEWVMKSLMIDSVHLEQLEDERTALEWLKKNALTIGKIEWLDSWAQVYESILTGNAVLFGEGWSRCIAVHTAGGASKPVSEPTSQTVIRGPKDSFTESIDINIGLIRRRIKTPNLWMTKLLIGSLTKTEVAVMYIQGIANENIVKKVLTKLKAIEIDAILESGYIEEFIQHKTFTPFPTLYSTERPDVIAGNLLEGRVAILVDNTPYVLTVPATFPLFFQSVEDYYQRFDISLLLRLIRYAAFLVSLLTPSVYIALTTFHQEMVPTNLLINIAAQREGVPFPVVVEVLLMELVFEVIREAGVRAPKALSTAVTIVGAIVLGETAIRSGMVTPATVIVVATTAIANFVNPSFNMAIAARLLRFALILLAAVFGLFGIVLALIVLIPGIKLSGDTTRSQIQDILKKSSLPYQLSINGIAVFKNGRLIRWLSGSTARGVAFIRDQISTTSVYVQCGKRSEGATVDLIKSITQISAQVKQNKPVFRIRVDGEAAVEEMNCPMNLEDPANLEILEKKVSRTIAEEINAAVRTAQKVKSDFLGLGEMLHHENPAAWKQYEKKWPQLFSTAQIEVHVHTFIRRTGLRTNSYIELERSVNGGG</sequence>
<proteinExistence type="inferred from homology"/>
<dbReference type="Proteomes" id="UP000199695">
    <property type="component" value="Unassembled WGS sequence"/>
</dbReference>
<evidence type="ECO:0000313" key="7">
    <source>
        <dbReference type="Proteomes" id="UP000199695"/>
    </source>
</evidence>
<keyword evidence="2 4" id="KW-0472">Membrane</keyword>